<gene>
    <name evidence="1" type="ORF">AYI70_g7413</name>
</gene>
<dbReference type="Proteomes" id="UP000187283">
    <property type="component" value="Unassembled WGS sequence"/>
</dbReference>
<proteinExistence type="predicted"/>
<evidence type="ECO:0000313" key="1">
    <source>
        <dbReference type="EMBL" id="OMJ15216.1"/>
    </source>
</evidence>
<organism evidence="1 2">
    <name type="scientific">Smittium culicis</name>
    <dbReference type="NCBI Taxonomy" id="133412"/>
    <lineage>
        <taxon>Eukaryota</taxon>
        <taxon>Fungi</taxon>
        <taxon>Fungi incertae sedis</taxon>
        <taxon>Zoopagomycota</taxon>
        <taxon>Kickxellomycotina</taxon>
        <taxon>Harpellomycetes</taxon>
        <taxon>Harpellales</taxon>
        <taxon>Legeriomycetaceae</taxon>
        <taxon>Smittium</taxon>
    </lineage>
</organism>
<protein>
    <submittedName>
        <fullName evidence="1">Uncharacterized protein</fullName>
    </submittedName>
</protein>
<keyword evidence="2" id="KW-1185">Reference proteome</keyword>
<name>A0A1R1XKT0_9FUNG</name>
<reference evidence="1 2" key="1">
    <citation type="submission" date="2017-01" db="EMBL/GenBank/DDBJ databases">
        <authorList>
            <person name="Mah S.A."/>
            <person name="Swanson W.J."/>
            <person name="Moy G.W."/>
            <person name="Vacquier V.D."/>
        </authorList>
    </citation>
    <scope>NUCLEOTIDE SEQUENCE [LARGE SCALE GENOMIC DNA]</scope>
    <source>
        <strain evidence="1 2">GSMNP</strain>
    </source>
</reference>
<feature type="non-terminal residue" evidence="1">
    <location>
        <position position="15"/>
    </location>
</feature>
<sequence>MLQSASGLAGGLVEK</sequence>
<dbReference type="EMBL" id="LSSN01002740">
    <property type="protein sequence ID" value="OMJ15216.1"/>
    <property type="molecule type" value="Genomic_DNA"/>
</dbReference>
<comment type="caution">
    <text evidence="1">The sequence shown here is derived from an EMBL/GenBank/DDBJ whole genome shotgun (WGS) entry which is preliminary data.</text>
</comment>
<evidence type="ECO:0000313" key="2">
    <source>
        <dbReference type="Proteomes" id="UP000187283"/>
    </source>
</evidence>
<accession>A0A1R1XKT0</accession>